<name>A0ABR3X9N6_9PEZI</name>
<evidence type="ECO:0000313" key="3">
    <source>
        <dbReference type="Proteomes" id="UP001583177"/>
    </source>
</evidence>
<protein>
    <submittedName>
        <fullName evidence="2">Uncharacterized protein</fullName>
    </submittedName>
</protein>
<sequence>MSTIGKISSSLLSIPAELTVAAANLNFDFSLVKVEAPIEFHGVRDALSQFRRDEAESGASHVTARKLGALFESLVPPIPNLVKAYGERVSDISSKTNASSSESSSSGFGIFASQAGPDATNIWAAATSGRGAMGIQLLACMLARIWKEHEAISLWVELVECRRLEVNGSTVDGSNMAAHMAAQQTFSRGQLAAWDSSARSWIKTADSERRFQQTQLMLIIDNIELPVNSSSDLYDSVIKAWTSAMMAMEKLVQGIPQQIRDGAILLGISSWHLYPDMAVLSEVMTTVKQKDPLMNGSLLTFSVHTCPAQEDSNGVFWSLPMAHMRYYSPPVLSRGRLTSDTSRVSMDEFLIVILGMVVSPWLRTFCADIPRCCRLIRLLWDMTEHLDLNANSPNLNWLSMLSAAADRYLHASGIIADQYSKLLGLGIRSQSQFVKVDIVQPPAFGLTRFSTLLSLIDSEMVEEKIKFLRNIAQSRVFDSEDLVIRYTRQDQPRIRKETTQQRMYNEPGIRMRQDSEKLFESVGEPFAEPFHEAAPAVGGHSQEYASVIPSQRSAQKRSADGTVQIGKGHHRWI</sequence>
<gene>
    <name evidence="2" type="ORF">Daus18300_004219</name>
</gene>
<dbReference type="EMBL" id="JAWRVE010000028">
    <property type="protein sequence ID" value="KAL1872673.1"/>
    <property type="molecule type" value="Genomic_DNA"/>
</dbReference>
<keyword evidence="3" id="KW-1185">Reference proteome</keyword>
<evidence type="ECO:0000313" key="2">
    <source>
        <dbReference type="EMBL" id="KAL1872673.1"/>
    </source>
</evidence>
<accession>A0ABR3X9N6</accession>
<dbReference type="Proteomes" id="UP001583177">
    <property type="component" value="Unassembled WGS sequence"/>
</dbReference>
<evidence type="ECO:0000256" key="1">
    <source>
        <dbReference type="SAM" id="MobiDB-lite"/>
    </source>
</evidence>
<proteinExistence type="predicted"/>
<organism evidence="2 3">
    <name type="scientific">Diaporthe australafricana</name>
    <dbReference type="NCBI Taxonomy" id="127596"/>
    <lineage>
        <taxon>Eukaryota</taxon>
        <taxon>Fungi</taxon>
        <taxon>Dikarya</taxon>
        <taxon>Ascomycota</taxon>
        <taxon>Pezizomycotina</taxon>
        <taxon>Sordariomycetes</taxon>
        <taxon>Sordariomycetidae</taxon>
        <taxon>Diaporthales</taxon>
        <taxon>Diaporthaceae</taxon>
        <taxon>Diaporthe</taxon>
    </lineage>
</organism>
<comment type="caution">
    <text evidence="2">The sequence shown here is derived from an EMBL/GenBank/DDBJ whole genome shotgun (WGS) entry which is preliminary data.</text>
</comment>
<feature type="region of interest" description="Disordered" evidence="1">
    <location>
        <begin position="553"/>
        <end position="573"/>
    </location>
</feature>
<reference evidence="2 3" key="1">
    <citation type="journal article" date="2024" name="IMA Fungus">
        <title>IMA Genome - F19 : A genome assembly and annotation guide to empower mycologists, including annotated draft genome sequences of Ceratocystis pirilliformis, Diaporthe australafricana, Fusarium ophioides, Paecilomyces lecythidis, and Sporothrix stenoceras.</title>
        <authorList>
            <person name="Aylward J."/>
            <person name="Wilson A.M."/>
            <person name="Visagie C.M."/>
            <person name="Spraker J."/>
            <person name="Barnes I."/>
            <person name="Buitendag C."/>
            <person name="Ceriani C."/>
            <person name="Del Mar Angel L."/>
            <person name="du Plessis D."/>
            <person name="Fuchs T."/>
            <person name="Gasser K."/>
            <person name="Kramer D."/>
            <person name="Li W."/>
            <person name="Munsamy K."/>
            <person name="Piso A."/>
            <person name="Price J.L."/>
            <person name="Sonnekus B."/>
            <person name="Thomas C."/>
            <person name="van der Nest A."/>
            <person name="van Dijk A."/>
            <person name="van Heerden A."/>
            <person name="van Vuuren N."/>
            <person name="Yilmaz N."/>
            <person name="Duong T.A."/>
            <person name="van der Merwe N.A."/>
            <person name="Wingfield M.J."/>
            <person name="Wingfield B.D."/>
        </authorList>
    </citation>
    <scope>NUCLEOTIDE SEQUENCE [LARGE SCALE GENOMIC DNA]</scope>
    <source>
        <strain evidence="2 3">CMW 18300</strain>
    </source>
</reference>